<dbReference type="InterPro" id="IPR029056">
    <property type="entry name" value="Ribokinase-like"/>
</dbReference>
<gene>
    <name evidence="8" type="primary">thiD</name>
    <name evidence="8" type="ORF">D1Z90_04560</name>
</gene>
<dbReference type="Gene3D" id="3.40.1190.20">
    <property type="match status" value="1"/>
</dbReference>
<dbReference type="NCBIfam" id="TIGR00097">
    <property type="entry name" value="HMP-P_kinase"/>
    <property type="match status" value="1"/>
</dbReference>
<dbReference type="PANTHER" id="PTHR20858:SF17">
    <property type="entry name" value="HYDROXYMETHYLPYRIMIDINE_PHOSPHOMETHYLPYRIMIDINE KINASE THI20-RELATED"/>
    <property type="match status" value="1"/>
</dbReference>
<keyword evidence="5 8" id="KW-0418">Kinase</keyword>
<keyword evidence="6" id="KW-0067">ATP-binding</keyword>
<dbReference type="AlphaFoldDB" id="A0A418YHQ2"/>
<dbReference type="FunFam" id="3.40.1190.20:FF:000003">
    <property type="entry name" value="Phosphomethylpyrimidine kinase ThiD"/>
    <property type="match status" value="1"/>
</dbReference>
<dbReference type="GO" id="GO:0008972">
    <property type="term" value="F:phosphomethylpyrimidine kinase activity"/>
    <property type="evidence" value="ECO:0007669"/>
    <property type="project" value="InterPro"/>
</dbReference>
<feature type="domain" description="Pyridoxamine kinase/Phosphomethylpyrimidine kinase" evidence="7">
    <location>
        <begin position="15"/>
        <end position="262"/>
    </location>
</feature>
<dbReference type="GO" id="GO:0005829">
    <property type="term" value="C:cytosol"/>
    <property type="evidence" value="ECO:0007669"/>
    <property type="project" value="TreeGrafter"/>
</dbReference>
<dbReference type="InterPro" id="IPR004399">
    <property type="entry name" value="HMP/HMP-P_kinase_dom"/>
</dbReference>
<dbReference type="GO" id="GO:0008902">
    <property type="term" value="F:hydroxymethylpyrimidine kinase activity"/>
    <property type="evidence" value="ECO:0007669"/>
    <property type="project" value="UniProtKB-EC"/>
</dbReference>
<dbReference type="RefSeq" id="WP_119909566.1">
    <property type="nucleotide sequence ID" value="NZ_QZCH01000003.1"/>
</dbReference>
<dbReference type="UniPathway" id="UPA00060">
    <property type="reaction ID" value="UER00138"/>
</dbReference>
<dbReference type="CDD" id="cd01169">
    <property type="entry name" value="HMPP_kinase"/>
    <property type="match status" value="1"/>
</dbReference>
<dbReference type="EMBL" id="QZCH01000003">
    <property type="protein sequence ID" value="RJG49920.1"/>
    <property type="molecule type" value="Genomic_DNA"/>
</dbReference>
<reference evidence="8 9" key="1">
    <citation type="submission" date="2018-09" db="EMBL/GenBank/DDBJ databases">
        <authorList>
            <person name="Wang F."/>
        </authorList>
    </citation>
    <scope>NUCLEOTIDE SEQUENCE [LARGE SCALE GENOMIC DNA]</scope>
    <source>
        <strain evidence="8 9">PLHSC7-2</strain>
    </source>
</reference>
<evidence type="ECO:0000256" key="4">
    <source>
        <dbReference type="ARBA" id="ARBA00022741"/>
    </source>
</evidence>
<evidence type="ECO:0000256" key="3">
    <source>
        <dbReference type="ARBA" id="ARBA00022679"/>
    </source>
</evidence>
<dbReference type="PANTHER" id="PTHR20858">
    <property type="entry name" value="PHOSPHOMETHYLPYRIMIDINE KINASE"/>
    <property type="match status" value="1"/>
</dbReference>
<dbReference type="GO" id="GO:0009228">
    <property type="term" value="P:thiamine biosynthetic process"/>
    <property type="evidence" value="ECO:0007669"/>
    <property type="project" value="InterPro"/>
</dbReference>
<evidence type="ECO:0000256" key="2">
    <source>
        <dbReference type="ARBA" id="ARBA00012135"/>
    </source>
</evidence>
<keyword evidence="9" id="KW-1185">Reference proteome</keyword>
<organism evidence="8 9">
    <name type="scientific">Motilimonas pumila</name>
    <dbReference type="NCBI Taxonomy" id="2303987"/>
    <lineage>
        <taxon>Bacteria</taxon>
        <taxon>Pseudomonadati</taxon>
        <taxon>Pseudomonadota</taxon>
        <taxon>Gammaproteobacteria</taxon>
        <taxon>Alteromonadales</taxon>
        <taxon>Alteromonadales genera incertae sedis</taxon>
        <taxon>Motilimonas</taxon>
    </lineage>
</organism>
<keyword evidence="4" id="KW-0547">Nucleotide-binding</keyword>
<evidence type="ECO:0000256" key="6">
    <source>
        <dbReference type="ARBA" id="ARBA00022840"/>
    </source>
</evidence>
<evidence type="ECO:0000256" key="5">
    <source>
        <dbReference type="ARBA" id="ARBA00022777"/>
    </source>
</evidence>
<reference evidence="8 9" key="2">
    <citation type="submission" date="2019-01" db="EMBL/GenBank/DDBJ databases">
        <title>Motilimonas pumilus sp. nov., isolated from the gut of sea cucumber (Apostichopus japonicus).</title>
        <authorList>
            <person name="Wang F.-Q."/>
            <person name="Ren L.-H."/>
            <person name="Lin Y.-W."/>
            <person name="Sun G.-H."/>
            <person name="Du Z.-J."/>
            <person name="Zhao J.-X."/>
            <person name="Liu X.-J."/>
            <person name="Liu L.-J."/>
        </authorList>
    </citation>
    <scope>NUCLEOTIDE SEQUENCE [LARGE SCALE GENOMIC DNA]</scope>
    <source>
        <strain evidence="8 9">PLHSC7-2</strain>
    </source>
</reference>
<dbReference type="Pfam" id="PF08543">
    <property type="entry name" value="Phos_pyr_kin"/>
    <property type="match status" value="1"/>
</dbReference>
<name>A0A418YHQ2_9GAMM</name>
<evidence type="ECO:0000259" key="7">
    <source>
        <dbReference type="Pfam" id="PF08543"/>
    </source>
</evidence>
<dbReference type="InterPro" id="IPR013749">
    <property type="entry name" value="PM/HMP-P_kinase-1"/>
</dbReference>
<comment type="caution">
    <text evidence="8">The sequence shown here is derived from an EMBL/GenBank/DDBJ whole genome shotgun (WGS) entry which is preliminary data.</text>
</comment>
<evidence type="ECO:0000256" key="1">
    <source>
        <dbReference type="ARBA" id="ARBA00004948"/>
    </source>
</evidence>
<dbReference type="GO" id="GO:0005524">
    <property type="term" value="F:ATP binding"/>
    <property type="evidence" value="ECO:0007669"/>
    <property type="project" value="UniProtKB-KW"/>
</dbReference>
<dbReference type="EC" id="2.7.1.49" evidence="2"/>
<dbReference type="SUPFAM" id="SSF53613">
    <property type="entry name" value="Ribokinase-like"/>
    <property type="match status" value="1"/>
</dbReference>
<proteinExistence type="predicted"/>
<dbReference type="Proteomes" id="UP000283255">
    <property type="component" value="Unassembled WGS sequence"/>
</dbReference>
<dbReference type="OrthoDB" id="9810880at2"/>
<keyword evidence="3 8" id="KW-0808">Transferase</keyword>
<comment type="pathway">
    <text evidence="1">Cofactor biosynthesis; thiamine diphosphate biosynthesis.</text>
</comment>
<evidence type="ECO:0000313" key="8">
    <source>
        <dbReference type="EMBL" id="RJG49920.1"/>
    </source>
</evidence>
<accession>A0A418YHQ2</accession>
<protein>
    <recommendedName>
        <fullName evidence="2">hydroxymethylpyrimidine kinase</fullName>
        <ecNumber evidence="2">2.7.1.49</ecNumber>
    </recommendedName>
</protein>
<dbReference type="GO" id="GO:0009229">
    <property type="term" value="P:thiamine diphosphate biosynthetic process"/>
    <property type="evidence" value="ECO:0007669"/>
    <property type="project" value="UniProtKB-UniPathway"/>
</dbReference>
<sequence>MSKHVQNVLTIATSDSCGGAGVQADIKAISATGCYAASVLVALTAQNTQAVSAIHTLPLDFIEQQIDSIFADMNIASVKLGMLFNRDIIALIAKKLKQYDVANVVIDPVMVSAGGDKLLQDDAVQAYLEQLLPLATVMTPNAHELAVLLNEAPTLLESDLLQQAKQWQQSYPTALMIKGGGLQDSQHSNDYFVTPQQITTLIQPRIHTQNTHGTGCSLAAALASYLAQGQPLIQAVKSAQKYVHKGLLTCDQLAVGKGKGPIQHFFELHI</sequence>
<evidence type="ECO:0000313" key="9">
    <source>
        <dbReference type="Proteomes" id="UP000283255"/>
    </source>
</evidence>